<dbReference type="EMBL" id="VXRG01000141">
    <property type="protein sequence ID" value="MXY95202.1"/>
    <property type="molecule type" value="Genomic_DNA"/>
</dbReference>
<reference evidence="1" key="1">
    <citation type="submission" date="2019-09" db="EMBL/GenBank/DDBJ databases">
        <title>Characterisation of the sponge microbiome using genome-centric metagenomics.</title>
        <authorList>
            <person name="Engelberts J.P."/>
            <person name="Robbins S.J."/>
            <person name="De Goeij J.M."/>
            <person name="Aranda M."/>
            <person name="Bell S.C."/>
            <person name="Webster N.S."/>
        </authorList>
    </citation>
    <scope>NUCLEOTIDE SEQUENCE</scope>
    <source>
        <strain evidence="1">SB0664_bin_27</strain>
    </source>
</reference>
<sequence length="111" mass="12984">MEITFRTQKFQKEFSSERRLRKRFGDRMALTIMARIGVLKNASTLSKVPATRPERRHQLKGDRNEKFAIDLVHPFRLVFEPNHDPLPRSKDGGIDLEQVTAIKILEVVNYH</sequence>
<name>A0A6B0YZX7_9CHLR</name>
<organism evidence="1">
    <name type="scientific">Caldilineaceae bacterium SB0664_bin_27</name>
    <dbReference type="NCBI Taxonomy" id="2605260"/>
    <lineage>
        <taxon>Bacteria</taxon>
        <taxon>Bacillati</taxon>
        <taxon>Chloroflexota</taxon>
        <taxon>Caldilineae</taxon>
        <taxon>Caldilineales</taxon>
        <taxon>Caldilineaceae</taxon>
    </lineage>
</organism>
<evidence type="ECO:0000313" key="1">
    <source>
        <dbReference type="EMBL" id="MXY95202.1"/>
    </source>
</evidence>
<proteinExistence type="predicted"/>
<protein>
    <submittedName>
        <fullName evidence="1">System killer suppression protein</fullName>
    </submittedName>
</protein>
<dbReference type="Gene3D" id="3.30.2310.20">
    <property type="entry name" value="RelE-like"/>
    <property type="match status" value="1"/>
</dbReference>
<dbReference type="InterPro" id="IPR035093">
    <property type="entry name" value="RelE/ParE_toxin_dom_sf"/>
</dbReference>
<accession>A0A6B0YZX7</accession>
<dbReference type="AlphaFoldDB" id="A0A6B0YZX7"/>
<gene>
    <name evidence="1" type="ORF">F4Y42_17305</name>
</gene>
<comment type="caution">
    <text evidence="1">The sequence shown here is derived from an EMBL/GenBank/DDBJ whole genome shotgun (WGS) entry which is preliminary data.</text>
</comment>